<feature type="transmembrane region" description="Helical" evidence="1">
    <location>
        <begin position="31"/>
        <end position="49"/>
    </location>
</feature>
<dbReference type="AlphaFoldDB" id="A0A369A3R5"/>
<organism evidence="3 4">
    <name type="scientific">Schleiferia thermophila</name>
    <dbReference type="NCBI Taxonomy" id="884107"/>
    <lineage>
        <taxon>Bacteria</taxon>
        <taxon>Pseudomonadati</taxon>
        <taxon>Bacteroidota</taxon>
        <taxon>Flavobacteriia</taxon>
        <taxon>Flavobacteriales</taxon>
        <taxon>Schleiferiaceae</taxon>
        <taxon>Schleiferia</taxon>
    </lineage>
</organism>
<evidence type="ECO:0000259" key="2">
    <source>
        <dbReference type="Pfam" id="PF09335"/>
    </source>
</evidence>
<dbReference type="InterPro" id="IPR032816">
    <property type="entry name" value="VTT_dom"/>
</dbReference>
<protein>
    <submittedName>
        <fullName evidence="3">Membrane protein YqaA with SNARE-associated domain</fullName>
    </submittedName>
</protein>
<evidence type="ECO:0000313" key="3">
    <source>
        <dbReference type="EMBL" id="RCX03801.1"/>
    </source>
</evidence>
<keyword evidence="1" id="KW-1133">Transmembrane helix</keyword>
<keyword evidence="1" id="KW-0472">Membrane</keyword>
<reference evidence="3 4" key="1">
    <citation type="submission" date="2018-07" db="EMBL/GenBank/DDBJ databases">
        <title>Genomic Encyclopedia of Type Strains, Phase IV (KMG-IV): sequencing the most valuable type-strain genomes for metagenomic binning, comparative biology and taxonomic classification.</title>
        <authorList>
            <person name="Goeker M."/>
        </authorList>
    </citation>
    <scope>NUCLEOTIDE SEQUENCE [LARGE SCALE GENOMIC DNA]</scope>
    <source>
        <strain evidence="3 4">DSM 21410</strain>
    </source>
</reference>
<dbReference type="Proteomes" id="UP000253517">
    <property type="component" value="Unassembled WGS sequence"/>
</dbReference>
<feature type="transmembrane region" description="Helical" evidence="1">
    <location>
        <begin position="182"/>
        <end position="204"/>
    </location>
</feature>
<sequence>MEKKNRSFGKYLEILHYANRKRGVYSFLGKNLWKLLLTIAVFMVIFWVLTHYVFDFNHFVCTHLTKYPAWLIMGFLFLSECFTGILSPDIFIVWAKSFEYPYRIVFILASLSYIGGIISYSYGRLFYRIKVVRYWIDDKFKEQFDLLKKFGGILIVTSALAPLPFSPVSVVTGAIKYPFKKYVLLASTRYLRFYGYAWFLYMVVKNSGPC</sequence>
<evidence type="ECO:0000313" key="4">
    <source>
        <dbReference type="Proteomes" id="UP000253517"/>
    </source>
</evidence>
<evidence type="ECO:0000256" key="1">
    <source>
        <dbReference type="SAM" id="Phobius"/>
    </source>
</evidence>
<keyword evidence="1" id="KW-0812">Transmembrane</keyword>
<comment type="caution">
    <text evidence="3">The sequence shown here is derived from an EMBL/GenBank/DDBJ whole genome shotgun (WGS) entry which is preliminary data.</text>
</comment>
<feature type="domain" description="VTT" evidence="2">
    <location>
        <begin position="104"/>
        <end position="185"/>
    </location>
</feature>
<keyword evidence="4" id="KW-1185">Reference proteome</keyword>
<accession>A0A369A3R5</accession>
<proteinExistence type="predicted"/>
<dbReference type="RefSeq" id="WP_114366140.1">
    <property type="nucleotide sequence ID" value="NZ_BHZF01000002.1"/>
</dbReference>
<feature type="transmembrane region" description="Helical" evidence="1">
    <location>
        <begin position="150"/>
        <end position="175"/>
    </location>
</feature>
<feature type="transmembrane region" description="Helical" evidence="1">
    <location>
        <begin position="69"/>
        <end position="92"/>
    </location>
</feature>
<feature type="transmembrane region" description="Helical" evidence="1">
    <location>
        <begin position="104"/>
        <end position="123"/>
    </location>
</feature>
<dbReference type="EMBL" id="QPJS01000002">
    <property type="protein sequence ID" value="RCX03801.1"/>
    <property type="molecule type" value="Genomic_DNA"/>
</dbReference>
<gene>
    <name evidence="3" type="ORF">DES35_102257</name>
</gene>
<dbReference type="Pfam" id="PF09335">
    <property type="entry name" value="VTT_dom"/>
    <property type="match status" value="1"/>
</dbReference>
<name>A0A369A3R5_9FLAO</name>